<dbReference type="InterPro" id="IPR021109">
    <property type="entry name" value="Peptidase_aspartic_dom_sf"/>
</dbReference>
<keyword evidence="2" id="KW-1185">Reference proteome</keyword>
<organism evidence="1 2">
    <name type="scientific">Turnera subulata</name>
    <dbReference type="NCBI Taxonomy" id="218843"/>
    <lineage>
        <taxon>Eukaryota</taxon>
        <taxon>Viridiplantae</taxon>
        <taxon>Streptophyta</taxon>
        <taxon>Embryophyta</taxon>
        <taxon>Tracheophyta</taxon>
        <taxon>Spermatophyta</taxon>
        <taxon>Magnoliopsida</taxon>
        <taxon>eudicotyledons</taxon>
        <taxon>Gunneridae</taxon>
        <taxon>Pentapetalae</taxon>
        <taxon>rosids</taxon>
        <taxon>fabids</taxon>
        <taxon>Malpighiales</taxon>
        <taxon>Passifloraceae</taxon>
        <taxon>Turnera</taxon>
    </lineage>
</organism>
<dbReference type="InterPro" id="IPR001969">
    <property type="entry name" value="Aspartic_peptidase_AS"/>
</dbReference>
<accession>A0A9Q0G1M7</accession>
<evidence type="ECO:0000313" key="2">
    <source>
        <dbReference type="Proteomes" id="UP001141552"/>
    </source>
</evidence>
<dbReference type="AlphaFoldDB" id="A0A9Q0G1M7"/>
<reference evidence="1" key="1">
    <citation type="submission" date="2022-02" db="EMBL/GenBank/DDBJ databases">
        <authorList>
            <person name="Henning P.M."/>
            <person name="McCubbin A.G."/>
            <person name="Shore J.S."/>
        </authorList>
    </citation>
    <scope>NUCLEOTIDE SEQUENCE</scope>
    <source>
        <strain evidence="1">F60SS</strain>
        <tissue evidence="1">Leaves</tissue>
    </source>
</reference>
<gene>
    <name evidence="1" type="ORF">Tsubulata_003003</name>
</gene>
<reference evidence="1" key="2">
    <citation type="journal article" date="2023" name="Plants (Basel)">
        <title>Annotation of the Turnera subulata (Passifloraceae) Draft Genome Reveals the S-Locus Evolved after the Divergence of Turneroideae from Passifloroideae in a Stepwise Manner.</title>
        <authorList>
            <person name="Henning P.M."/>
            <person name="Roalson E.H."/>
            <person name="Mir W."/>
            <person name="McCubbin A.G."/>
            <person name="Shore J.S."/>
        </authorList>
    </citation>
    <scope>NUCLEOTIDE SEQUENCE</scope>
    <source>
        <strain evidence="1">F60SS</strain>
    </source>
</reference>
<dbReference type="GO" id="GO:0004190">
    <property type="term" value="F:aspartic-type endopeptidase activity"/>
    <property type="evidence" value="ECO:0007669"/>
    <property type="project" value="InterPro"/>
</dbReference>
<proteinExistence type="predicted"/>
<dbReference type="Gene3D" id="2.40.70.10">
    <property type="entry name" value="Acid Proteases"/>
    <property type="match status" value="1"/>
</dbReference>
<dbReference type="GO" id="GO:0006508">
    <property type="term" value="P:proteolysis"/>
    <property type="evidence" value="ECO:0007669"/>
    <property type="project" value="InterPro"/>
</dbReference>
<dbReference type="PROSITE" id="PS00141">
    <property type="entry name" value="ASP_PROTEASE"/>
    <property type="match status" value="1"/>
</dbReference>
<name>A0A9Q0G1M7_9ROSI</name>
<dbReference type="Pfam" id="PF13650">
    <property type="entry name" value="Asp_protease_2"/>
    <property type="match status" value="1"/>
</dbReference>
<dbReference type="CDD" id="cd00303">
    <property type="entry name" value="retropepsin_like"/>
    <property type="match status" value="1"/>
</dbReference>
<sequence>MNGGVFALGGSEGPKFAEWLRLNRLFARFLETIKCDAKYTPTHKYAGRQLFLFHSSGEPSDNMSLSDETEFILPIDLAEGLDQPPKVSFNAICGMESMDTMRFQGTLLSQNIHILVDSGSTHNFLDANTALQLNLSTIPITPVPVTVADGSVVCNILQSVLNSLGLCRVTPSPVIFISFHSTFIILSWACSG</sequence>
<dbReference type="EMBL" id="JAKUCV010002707">
    <property type="protein sequence ID" value="KAJ4841720.1"/>
    <property type="molecule type" value="Genomic_DNA"/>
</dbReference>
<dbReference type="Proteomes" id="UP001141552">
    <property type="component" value="Unassembled WGS sequence"/>
</dbReference>
<protein>
    <submittedName>
        <fullName evidence="1">Uncharacterized protein</fullName>
    </submittedName>
</protein>
<dbReference type="OrthoDB" id="1938922at2759"/>
<evidence type="ECO:0000313" key="1">
    <source>
        <dbReference type="EMBL" id="KAJ4841720.1"/>
    </source>
</evidence>
<comment type="caution">
    <text evidence="1">The sequence shown here is derived from an EMBL/GenBank/DDBJ whole genome shotgun (WGS) entry which is preliminary data.</text>
</comment>